<dbReference type="SMART" id="SM01111">
    <property type="entry name" value="CVNH"/>
    <property type="match status" value="1"/>
</dbReference>
<feature type="compositionally biased region" description="Low complexity" evidence="1">
    <location>
        <begin position="100"/>
        <end position="119"/>
    </location>
</feature>
<dbReference type="Proteomes" id="UP001396898">
    <property type="component" value="Unassembled WGS sequence"/>
</dbReference>
<dbReference type="InterPro" id="IPR011058">
    <property type="entry name" value="Cyanovirin-N"/>
</dbReference>
<sequence>MVIKPLYEPDMAPPYPSDSASPQGRQDPEPYVSPLPRIPTNPPGGSPPARPMSSDSPSESRPAGYPYSPDQLSYPSYVRGHSYQQPAPVPVPSPYLYTGQPSPSYAAPQQYSQQYPQQPTYAEAPATQPSYPPQPPYSPQSPQPPYPSLQPSAFEAPAQPQYANPPVPQPSYSPQPPGSPQPPYPSSQPAAFEAPAQPQYASPPAPPPYSSSAFGDDYPGDVKKEYPSVDPVTGASMPPGTDEERGLMGAVLGGAAGAYAGHKANHGVLGALGGAYAGHKLEDAWKDHRNSRPSSSSSQQHQPIMAPPQPQYAEAPAPLAPAPAPSPQPEPPRFGNFSHSSARISLDRDYDLIAECRTLSGQQKLTSISLNQLLRNSDGHFQWVGSEDTGNFGATARNVRLVDDGRFLEAELRAMDGAWRWDRVHLDEKIMNIDGDLQVV</sequence>
<feature type="region of interest" description="Disordered" evidence="1">
    <location>
        <begin position="286"/>
        <end position="339"/>
    </location>
</feature>
<reference evidence="3 4" key="1">
    <citation type="submission" date="2023-01" db="EMBL/GenBank/DDBJ databases">
        <title>Analysis of 21 Apiospora genomes using comparative genomics revels a genus with tremendous synthesis potential of carbohydrate active enzymes and secondary metabolites.</title>
        <authorList>
            <person name="Sorensen T."/>
        </authorList>
    </citation>
    <scope>NUCLEOTIDE SEQUENCE [LARGE SCALE GENOMIC DNA]</scope>
    <source>
        <strain evidence="3 4">CBS 20057</strain>
    </source>
</reference>
<feature type="compositionally biased region" description="Pro residues" evidence="1">
    <location>
        <begin position="318"/>
        <end position="332"/>
    </location>
</feature>
<gene>
    <name evidence="3" type="ORF">PG991_005515</name>
</gene>
<feature type="compositionally biased region" description="Pro residues" evidence="1">
    <location>
        <begin position="31"/>
        <end position="50"/>
    </location>
</feature>
<organism evidence="3 4">
    <name type="scientific">Apiospora marii</name>
    <dbReference type="NCBI Taxonomy" id="335849"/>
    <lineage>
        <taxon>Eukaryota</taxon>
        <taxon>Fungi</taxon>
        <taxon>Dikarya</taxon>
        <taxon>Ascomycota</taxon>
        <taxon>Pezizomycotina</taxon>
        <taxon>Sordariomycetes</taxon>
        <taxon>Xylariomycetidae</taxon>
        <taxon>Amphisphaeriales</taxon>
        <taxon>Apiosporaceae</taxon>
        <taxon>Apiospora</taxon>
    </lineage>
</organism>
<feature type="compositionally biased region" description="Low complexity" evidence="1">
    <location>
        <begin position="187"/>
        <end position="200"/>
    </location>
</feature>
<evidence type="ECO:0000313" key="3">
    <source>
        <dbReference type="EMBL" id="KAK8028459.1"/>
    </source>
</evidence>
<accession>A0ABR1S9E9</accession>
<evidence type="ECO:0000256" key="1">
    <source>
        <dbReference type="SAM" id="MobiDB-lite"/>
    </source>
</evidence>
<protein>
    <recommendedName>
        <fullName evidence="2">Cyanovirin-N domain-containing protein</fullName>
    </recommendedName>
</protein>
<feature type="compositionally biased region" description="Pro residues" evidence="1">
    <location>
        <begin position="130"/>
        <end position="148"/>
    </location>
</feature>
<dbReference type="Pfam" id="PF08881">
    <property type="entry name" value="CVNH"/>
    <property type="match status" value="1"/>
</dbReference>
<feature type="region of interest" description="Disordered" evidence="1">
    <location>
        <begin position="1"/>
        <end position="247"/>
    </location>
</feature>
<evidence type="ECO:0000313" key="4">
    <source>
        <dbReference type="Proteomes" id="UP001396898"/>
    </source>
</evidence>
<dbReference type="InterPro" id="IPR036673">
    <property type="entry name" value="Cyanovirin-N_sf"/>
</dbReference>
<comment type="caution">
    <text evidence="3">The sequence shown here is derived from an EMBL/GenBank/DDBJ whole genome shotgun (WGS) entry which is preliminary data.</text>
</comment>
<proteinExistence type="predicted"/>
<keyword evidence="4" id="KW-1185">Reference proteome</keyword>
<feature type="compositionally biased region" description="Pro residues" evidence="1">
    <location>
        <begin position="163"/>
        <end position="186"/>
    </location>
</feature>
<feature type="compositionally biased region" description="Low complexity" evidence="1">
    <location>
        <begin position="292"/>
        <end position="303"/>
    </location>
</feature>
<dbReference type="SUPFAM" id="SSF51322">
    <property type="entry name" value="Cyanovirin-N"/>
    <property type="match status" value="1"/>
</dbReference>
<dbReference type="PRINTS" id="PR01217">
    <property type="entry name" value="PRICHEXTENSN"/>
</dbReference>
<evidence type="ECO:0000259" key="2">
    <source>
        <dbReference type="SMART" id="SM01111"/>
    </source>
</evidence>
<dbReference type="EMBL" id="JAQQWI010000007">
    <property type="protein sequence ID" value="KAK8028459.1"/>
    <property type="molecule type" value="Genomic_DNA"/>
</dbReference>
<name>A0ABR1S9E9_9PEZI</name>
<dbReference type="Gene3D" id="2.30.60.10">
    <property type="entry name" value="Cyanovirin-N"/>
    <property type="match status" value="1"/>
</dbReference>
<feature type="domain" description="Cyanovirin-N" evidence="2">
    <location>
        <begin position="336"/>
        <end position="439"/>
    </location>
</feature>